<dbReference type="AlphaFoldDB" id="A0A7S7NNV9"/>
<keyword evidence="2" id="KW-1185">Reference proteome</keyword>
<name>A0A7S7NNV9_PALFE</name>
<organism evidence="1 2">
    <name type="scientific">Paludibaculum fermentans</name>
    <dbReference type="NCBI Taxonomy" id="1473598"/>
    <lineage>
        <taxon>Bacteria</taxon>
        <taxon>Pseudomonadati</taxon>
        <taxon>Acidobacteriota</taxon>
        <taxon>Terriglobia</taxon>
        <taxon>Bryobacterales</taxon>
        <taxon>Bryobacteraceae</taxon>
        <taxon>Paludibaculum</taxon>
    </lineage>
</organism>
<dbReference type="KEGG" id="pfer:IRI77_30570"/>
<evidence type="ECO:0000313" key="2">
    <source>
        <dbReference type="Proteomes" id="UP000593892"/>
    </source>
</evidence>
<accession>A0A7S7NNV9</accession>
<protein>
    <submittedName>
        <fullName evidence="1">Zf-HC2 domain-containing protein</fullName>
    </submittedName>
</protein>
<sequence>MLSALQDGCVVESERRLLLAHLKHCAACSLLQAELDMVRQSVRSVKSRPMPSHVALSLRAMASREASRRRRYVDLRTWLRHFGEHAALSINNLMRPIALPAFGGLASAVFLFSMVMTNFQGIIVSHPNDVPIAIATVPSVRATLLDMSEAEITVDVFVDEQGRVIDYSFPDGYGSANTASLRRKLENSLLFTEFNPATTFGMPTSGWVRVKFSGRSQIDVKG</sequence>
<reference evidence="1 2" key="1">
    <citation type="submission" date="2020-10" db="EMBL/GenBank/DDBJ databases">
        <title>Complete genome sequence of Paludibaculum fermentans P105T, a facultatively anaerobic acidobacterium capable of dissimilatory Fe(III) reduction.</title>
        <authorList>
            <person name="Dedysh S.N."/>
            <person name="Beletsky A.V."/>
            <person name="Kulichevskaya I.S."/>
            <person name="Mardanov A.V."/>
            <person name="Ravin N.V."/>
        </authorList>
    </citation>
    <scope>NUCLEOTIDE SEQUENCE [LARGE SCALE GENOMIC DNA]</scope>
    <source>
        <strain evidence="1 2">P105</strain>
    </source>
</reference>
<gene>
    <name evidence="1" type="ORF">IRI77_30570</name>
</gene>
<proteinExistence type="predicted"/>
<dbReference type="EMBL" id="CP063849">
    <property type="protein sequence ID" value="QOY87077.1"/>
    <property type="molecule type" value="Genomic_DNA"/>
</dbReference>
<dbReference type="Proteomes" id="UP000593892">
    <property type="component" value="Chromosome"/>
</dbReference>
<evidence type="ECO:0000313" key="1">
    <source>
        <dbReference type="EMBL" id="QOY87077.1"/>
    </source>
</evidence>